<feature type="compositionally biased region" description="Polar residues" evidence="1">
    <location>
        <begin position="32"/>
        <end position="58"/>
    </location>
</feature>
<dbReference type="EMBL" id="JAULSR010000005">
    <property type="protein sequence ID" value="KAK0617827.1"/>
    <property type="molecule type" value="Genomic_DNA"/>
</dbReference>
<evidence type="ECO:0000313" key="2">
    <source>
        <dbReference type="EMBL" id="KAK0617827.1"/>
    </source>
</evidence>
<feature type="region of interest" description="Disordered" evidence="1">
    <location>
        <begin position="32"/>
        <end position="79"/>
    </location>
</feature>
<protein>
    <submittedName>
        <fullName evidence="2">Uncharacterized protein</fullName>
    </submittedName>
</protein>
<evidence type="ECO:0000256" key="1">
    <source>
        <dbReference type="SAM" id="MobiDB-lite"/>
    </source>
</evidence>
<gene>
    <name evidence="2" type="ORF">B0T17DRAFT_618494</name>
</gene>
<organism evidence="2 3">
    <name type="scientific">Bombardia bombarda</name>
    <dbReference type="NCBI Taxonomy" id="252184"/>
    <lineage>
        <taxon>Eukaryota</taxon>
        <taxon>Fungi</taxon>
        <taxon>Dikarya</taxon>
        <taxon>Ascomycota</taxon>
        <taxon>Pezizomycotina</taxon>
        <taxon>Sordariomycetes</taxon>
        <taxon>Sordariomycetidae</taxon>
        <taxon>Sordariales</taxon>
        <taxon>Lasiosphaeriaceae</taxon>
        <taxon>Bombardia</taxon>
    </lineage>
</organism>
<reference evidence="2" key="1">
    <citation type="submission" date="2023-06" db="EMBL/GenBank/DDBJ databases">
        <title>Genome-scale phylogeny and comparative genomics of the fungal order Sordariales.</title>
        <authorList>
            <consortium name="Lawrence Berkeley National Laboratory"/>
            <person name="Hensen N."/>
            <person name="Bonometti L."/>
            <person name="Westerberg I."/>
            <person name="Brannstrom I.O."/>
            <person name="Guillou S."/>
            <person name="Cros-Aarteil S."/>
            <person name="Calhoun S."/>
            <person name="Haridas S."/>
            <person name="Kuo A."/>
            <person name="Mondo S."/>
            <person name="Pangilinan J."/>
            <person name="Riley R."/>
            <person name="LaButti K."/>
            <person name="Andreopoulos B."/>
            <person name="Lipzen A."/>
            <person name="Chen C."/>
            <person name="Yanf M."/>
            <person name="Daum C."/>
            <person name="Ng V."/>
            <person name="Clum A."/>
            <person name="Steindorff A."/>
            <person name="Ohm R."/>
            <person name="Martin F."/>
            <person name="Silar P."/>
            <person name="Natvig D."/>
            <person name="Lalanne C."/>
            <person name="Gautier V."/>
            <person name="Ament-velasquez S.L."/>
            <person name="Kruys A."/>
            <person name="Hutchinson M.I."/>
            <person name="Powell A.J."/>
            <person name="Barry K."/>
            <person name="Miller A.N."/>
            <person name="Grigoriev I.V."/>
            <person name="Debuchy R."/>
            <person name="Gladieux P."/>
            <person name="Thoren M.H."/>
            <person name="Johannesson H."/>
        </authorList>
    </citation>
    <scope>NUCLEOTIDE SEQUENCE</scope>
    <source>
        <strain evidence="2">SMH3391-2</strain>
    </source>
</reference>
<proteinExistence type="predicted"/>
<dbReference type="Proteomes" id="UP001174934">
    <property type="component" value="Unassembled WGS sequence"/>
</dbReference>
<dbReference type="AlphaFoldDB" id="A0AA40BY22"/>
<keyword evidence="3" id="KW-1185">Reference proteome</keyword>
<evidence type="ECO:0000313" key="3">
    <source>
        <dbReference type="Proteomes" id="UP001174934"/>
    </source>
</evidence>
<sequence length="559" mass="62649">MEQMEKKHKFVATKRQYVHRIGKTWDHKKYNTELTSGHSRTAGTKTIRKPNQSLSPNRTTTTTTRPSRKQDLCGSSTVPLSSSNQQLLTHTLEPSPQSFLPHTTDKCGIDFHAKPPEMYAPRLAASDIVSRYRRQADMLSACGDYQLAFHVYAALYHIQPTVEIAVHCAMTFQTDKQALEMRNIMQNYVKQLPTDELDDVFYVNGARMYDRGFDEGNAIGQMEDWLNKNIEGICNGDQLTLLRYRSSAMDIPLYQSLDYAMRRFNSYAQFDAENEPLGIINEESIRRQYINQQPAFAKSLGQTANDSSATNIRCLFACLEWCIAALDSGPTIPEALNVGDGGITRTYQVICTLWLVWQTSNSSSATIGIGNLAESACQWDLLAEVQLGMSPSDLLGTVIRTFMASRSESVFFLPQKQSVISDALLRARFLSEVSKDEIFSRFLSQVRKAGRLRTVHPNDTFDDDEEPVIFDDDADTPRGFRPGFRIELDEVAEIRSAVRDFVAYHLQVQAASITIEGEVGHPLLEHVQRPPSATVVGQPAPAEAAGSTSFLINITYEQA</sequence>
<name>A0AA40BY22_9PEZI</name>
<accession>A0AA40BY22</accession>
<comment type="caution">
    <text evidence="2">The sequence shown here is derived from an EMBL/GenBank/DDBJ whole genome shotgun (WGS) entry which is preliminary data.</text>
</comment>